<gene>
    <name evidence="2" type="ORF">OJ997_29485</name>
</gene>
<feature type="compositionally biased region" description="Low complexity" evidence="1">
    <location>
        <begin position="7"/>
        <end position="23"/>
    </location>
</feature>
<sequence>APPAGQPAPATGGRISTPARATPTPTPTPTPPAKPCANGADDDNDGQTDLEDPGCADGNDASETGEVPVGQECVENHSGIGMGDSTTGLGAGINRCGLFTKVRIDAAPGVQSCEIFTGGTGWTCGPSGKYGVATGPAVEIADVNLTLTGPADCNRKVTIALYRPNGEVAELYGPIARCKTGGGTEKAACENGKDDDGDGMIDDHFADGALDPDPGCTSTTDTSESSETPAPASCKIELGVWNEDGDIAGATAEGCGGLRGFWYHAPGTVTECGHKFGAGALLDCQKVRETGGTMFDGLVFDKLSVYTALDKVADCRPMTLTLIREDFSVWFKRARLEGC</sequence>
<feature type="compositionally biased region" description="Pro residues" evidence="1">
    <location>
        <begin position="24"/>
        <end position="34"/>
    </location>
</feature>
<feature type="region of interest" description="Disordered" evidence="1">
    <location>
        <begin position="1"/>
        <end position="66"/>
    </location>
</feature>
<dbReference type="Proteomes" id="UP001147653">
    <property type="component" value="Unassembled WGS sequence"/>
</dbReference>
<feature type="non-terminal residue" evidence="2">
    <location>
        <position position="1"/>
    </location>
</feature>
<keyword evidence="3" id="KW-1185">Reference proteome</keyword>
<reference evidence="2" key="1">
    <citation type="submission" date="2022-10" db="EMBL/GenBank/DDBJ databases">
        <title>The WGS of Solirubrobacter phytolaccae KCTC 29190.</title>
        <authorList>
            <person name="Jiang Z."/>
        </authorList>
    </citation>
    <scope>NUCLEOTIDE SEQUENCE</scope>
    <source>
        <strain evidence="2">KCTC 29190</strain>
    </source>
</reference>
<accession>A0A9X3SBA6</accession>
<dbReference type="EMBL" id="JAPDDP010000076">
    <property type="protein sequence ID" value="MDA0184473.1"/>
    <property type="molecule type" value="Genomic_DNA"/>
</dbReference>
<feature type="compositionally biased region" description="Acidic residues" evidence="1">
    <location>
        <begin position="40"/>
        <end position="54"/>
    </location>
</feature>
<feature type="compositionally biased region" description="Low complexity" evidence="1">
    <location>
        <begin position="217"/>
        <end position="228"/>
    </location>
</feature>
<name>A0A9X3SBA6_9ACTN</name>
<feature type="region of interest" description="Disordered" evidence="1">
    <location>
        <begin position="200"/>
        <end position="231"/>
    </location>
</feature>
<comment type="caution">
    <text evidence="2">The sequence shown here is derived from an EMBL/GenBank/DDBJ whole genome shotgun (WGS) entry which is preliminary data.</text>
</comment>
<proteinExistence type="predicted"/>
<evidence type="ECO:0000313" key="2">
    <source>
        <dbReference type="EMBL" id="MDA0184473.1"/>
    </source>
</evidence>
<dbReference type="AlphaFoldDB" id="A0A9X3SBA6"/>
<organism evidence="2 3">
    <name type="scientific">Solirubrobacter phytolaccae</name>
    <dbReference type="NCBI Taxonomy" id="1404360"/>
    <lineage>
        <taxon>Bacteria</taxon>
        <taxon>Bacillati</taxon>
        <taxon>Actinomycetota</taxon>
        <taxon>Thermoleophilia</taxon>
        <taxon>Solirubrobacterales</taxon>
        <taxon>Solirubrobacteraceae</taxon>
        <taxon>Solirubrobacter</taxon>
    </lineage>
</organism>
<protein>
    <submittedName>
        <fullName evidence="2">Uncharacterized protein</fullName>
    </submittedName>
</protein>
<evidence type="ECO:0000313" key="3">
    <source>
        <dbReference type="Proteomes" id="UP001147653"/>
    </source>
</evidence>
<evidence type="ECO:0000256" key="1">
    <source>
        <dbReference type="SAM" id="MobiDB-lite"/>
    </source>
</evidence>